<accession>C1FEB8</accession>
<keyword evidence="2" id="KW-1185">Reference proteome</keyword>
<evidence type="ECO:0000313" key="2">
    <source>
        <dbReference type="Proteomes" id="UP000002009"/>
    </source>
</evidence>
<dbReference type="InParanoid" id="C1FEB8"/>
<sequence length="50" mass="5895">MASCFGIYSVYLHLFLRFMGRHFRAFLSMKENPGIWTFCKLFKLIIDSTG</sequence>
<dbReference type="EMBL" id="CP001574">
    <property type="protein sequence ID" value="ACO68538.1"/>
    <property type="molecule type" value="Genomic_DNA"/>
</dbReference>
<gene>
    <name evidence="1" type="ORF">MICPUN_51742</name>
</gene>
<evidence type="ECO:0000313" key="1">
    <source>
        <dbReference type="EMBL" id="ACO68538.1"/>
    </source>
</evidence>
<reference evidence="1 2" key="1">
    <citation type="journal article" date="2009" name="Science">
        <title>Green evolution and dynamic adaptations revealed by genomes of the marine picoeukaryotes Micromonas.</title>
        <authorList>
            <person name="Worden A.Z."/>
            <person name="Lee J.H."/>
            <person name="Mock T."/>
            <person name="Rouze P."/>
            <person name="Simmons M.P."/>
            <person name="Aerts A.L."/>
            <person name="Allen A.E."/>
            <person name="Cuvelier M.L."/>
            <person name="Derelle E."/>
            <person name="Everett M.V."/>
            <person name="Foulon E."/>
            <person name="Grimwood J."/>
            <person name="Gundlach H."/>
            <person name="Henrissat B."/>
            <person name="Napoli C."/>
            <person name="McDonald S.M."/>
            <person name="Parker M.S."/>
            <person name="Rombauts S."/>
            <person name="Salamov A."/>
            <person name="Von Dassow P."/>
            <person name="Badger J.H."/>
            <person name="Coutinho P.M."/>
            <person name="Demir E."/>
            <person name="Dubchak I."/>
            <person name="Gentemann C."/>
            <person name="Eikrem W."/>
            <person name="Gready J.E."/>
            <person name="John U."/>
            <person name="Lanier W."/>
            <person name="Lindquist E.A."/>
            <person name="Lucas S."/>
            <person name="Mayer K.F."/>
            <person name="Moreau H."/>
            <person name="Not F."/>
            <person name="Otillar R."/>
            <person name="Panaud O."/>
            <person name="Pangilinan J."/>
            <person name="Paulsen I."/>
            <person name="Piegu B."/>
            <person name="Poliakov A."/>
            <person name="Robbens S."/>
            <person name="Schmutz J."/>
            <person name="Toulza E."/>
            <person name="Wyss T."/>
            <person name="Zelensky A."/>
            <person name="Zhou K."/>
            <person name="Armbrust E.V."/>
            <person name="Bhattacharya D."/>
            <person name="Goodenough U.W."/>
            <person name="Van de Peer Y."/>
            <person name="Grigoriev I.V."/>
        </authorList>
    </citation>
    <scope>NUCLEOTIDE SEQUENCE [LARGE SCALE GENOMIC DNA]</scope>
    <source>
        <strain evidence="2">RCC299 / NOUM17</strain>
    </source>
</reference>
<proteinExistence type="predicted"/>
<organism evidence="1 2">
    <name type="scientific">Micromonas commoda (strain RCC299 / NOUM17 / CCMP2709)</name>
    <name type="common">Picoplanktonic green alga</name>
    <dbReference type="NCBI Taxonomy" id="296587"/>
    <lineage>
        <taxon>Eukaryota</taxon>
        <taxon>Viridiplantae</taxon>
        <taxon>Chlorophyta</taxon>
        <taxon>Mamiellophyceae</taxon>
        <taxon>Mamiellales</taxon>
        <taxon>Mamiellaceae</taxon>
        <taxon>Micromonas</taxon>
    </lineage>
</organism>
<dbReference type="GeneID" id="8250596"/>
<dbReference type="Proteomes" id="UP000002009">
    <property type="component" value="Chromosome 1"/>
</dbReference>
<name>C1FEB8_MICCC</name>
<dbReference type="RefSeq" id="XP_002507280.1">
    <property type="nucleotide sequence ID" value="XM_002507234.1"/>
</dbReference>
<dbReference type="AlphaFoldDB" id="C1FEB8"/>
<protein>
    <submittedName>
        <fullName evidence="1">Uncharacterized protein</fullName>
    </submittedName>
</protein>
<dbReference type="KEGG" id="mis:MICPUN_51742"/>